<reference evidence="1" key="1">
    <citation type="submission" date="2014-11" db="EMBL/GenBank/DDBJ databases">
        <authorList>
            <person name="Amaro Gonzalez C."/>
        </authorList>
    </citation>
    <scope>NUCLEOTIDE SEQUENCE</scope>
</reference>
<name>A0A0E9RQ07_ANGAN</name>
<proteinExistence type="predicted"/>
<evidence type="ECO:0000313" key="1">
    <source>
        <dbReference type="EMBL" id="JAH31226.1"/>
    </source>
</evidence>
<organism evidence="1">
    <name type="scientific">Anguilla anguilla</name>
    <name type="common">European freshwater eel</name>
    <name type="synonym">Muraena anguilla</name>
    <dbReference type="NCBI Taxonomy" id="7936"/>
    <lineage>
        <taxon>Eukaryota</taxon>
        <taxon>Metazoa</taxon>
        <taxon>Chordata</taxon>
        <taxon>Craniata</taxon>
        <taxon>Vertebrata</taxon>
        <taxon>Euteleostomi</taxon>
        <taxon>Actinopterygii</taxon>
        <taxon>Neopterygii</taxon>
        <taxon>Teleostei</taxon>
        <taxon>Anguilliformes</taxon>
        <taxon>Anguillidae</taxon>
        <taxon>Anguilla</taxon>
    </lineage>
</organism>
<dbReference type="AlphaFoldDB" id="A0A0E9RQ07"/>
<protein>
    <submittedName>
        <fullName evidence="1">Uncharacterized protein</fullName>
    </submittedName>
</protein>
<accession>A0A0E9RQ07</accession>
<reference evidence="1" key="2">
    <citation type="journal article" date="2015" name="Fish Shellfish Immunol.">
        <title>Early steps in the European eel (Anguilla anguilla)-Vibrio vulnificus interaction in the gills: Role of the RtxA13 toxin.</title>
        <authorList>
            <person name="Callol A."/>
            <person name="Pajuelo D."/>
            <person name="Ebbesson L."/>
            <person name="Teles M."/>
            <person name="MacKenzie S."/>
            <person name="Amaro C."/>
        </authorList>
    </citation>
    <scope>NUCLEOTIDE SEQUENCE</scope>
</reference>
<dbReference type="EMBL" id="GBXM01077351">
    <property type="protein sequence ID" value="JAH31226.1"/>
    <property type="molecule type" value="Transcribed_RNA"/>
</dbReference>
<sequence length="24" mass="2946">MYYMNKFKRNVKGFLYLSQSSFPP</sequence>